<dbReference type="Proteomes" id="UP000281406">
    <property type="component" value="Unassembled WGS sequence"/>
</dbReference>
<sequence length="170" mass="18762">MSVMEGVCNGEESELTVQACVLSEFSESAEARALFNSLPDIHHDTASREAIIEKFVGERAAQSQVLCHCIRLIFHSKASAAAPNTITPSLFEMHKLPAERSAHDIKAQRERSKSTRSGTRRIDPRCSDASQTSLPLTIADVSLLLMLMALRTYIHLYKDGDYDRAAISSI</sequence>
<keyword evidence="3" id="KW-1185">Reference proteome</keyword>
<evidence type="ECO:0000256" key="1">
    <source>
        <dbReference type="SAM" id="MobiDB-lite"/>
    </source>
</evidence>
<proteinExistence type="predicted"/>
<evidence type="ECO:0000313" key="2">
    <source>
        <dbReference type="EMBL" id="ROL53088.1"/>
    </source>
</evidence>
<evidence type="ECO:0000313" key="3">
    <source>
        <dbReference type="Proteomes" id="UP000281406"/>
    </source>
</evidence>
<dbReference type="EMBL" id="RJVU01014084">
    <property type="protein sequence ID" value="ROL53088.1"/>
    <property type="molecule type" value="Genomic_DNA"/>
</dbReference>
<gene>
    <name evidence="2" type="ORF">DPX16_8030</name>
</gene>
<organism evidence="2 3">
    <name type="scientific">Anabarilius grahami</name>
    <name type="common">Kanglang fish</name>
    <name type="synonym">Barilius grahami</name>
    <dbReference type="NCBI Taxonomy" id="495550"/>
    <lineage>
        <taxon>Eukaryota</taxon>
        <taxon>Metazoa</taxon>
        <taxon>Chordata</taxon>
        <taxon>Craniata</taxon>
        <taxon>Vertebrata</taxon>
        <taxon>Euteleostomi</taxon>
        <taxon>Actinopterygii</taxon>
        <taxon>Neopterygii</taxon>
        <taxon>Teleostei</taxon>
        <taxon>Ostariophysi</taxon>
        <taxon>Cypriniformes</taxon>
        <taxon>Xenocyprididae</taxon>
        <taxon>Xenocypridinae</taxon>
        <taxon>Xenocypridinae incertae sedis</taxon>
        <taxon>Anabarilius</taxon>
    </lineage>
</organism>
<dbReference type="AlphaFoldDB" id="A0A3N0Z542"/>
<feature type="region of interest" description="Disordered" evidence="1">
    <location>
        <begin position="101"/>
        <end position="129"/>
    </location>
</feature>
<reference evidence="2 3" key="1">
    <citation type="submission" date="2018-10" db="EMBL/GenBank/DDBJ databases">
        <title>Genome assembly for a Yunnan-Guizhou Plateau 3E fish, Anabarilius grahami (Regan), and its evolutionary and genetic applications.</title>
        <authorList>
            <person name="Jiang W."/>
        </authorList>
    </citation>
    <scope>NUCLEOTIDE SEQUENCE [LARGE SCALE GENOMIC DNA]</scope>
    <source>
        <strain evidence="2">AG-KIZ</strain>
        <tissue evidence="2">Muscle</tissue>
    </source>
</reference>
<accession>A0A3N0Z542</accession>
<feature type="compositionally biased region" description="Basic and acidic residues" evidence="1">
    <location>
        <begin position="101"/>
        <end position="113"/>
    </location>
</feature>
<protein>
    <submittedName>
        <fullName evidence="2">Uncharacterized protein</fullName>
    </submittedName>
</protein>
<name>A0A3N0Z542_ANAGA</name>
<comment type="caution">
    <text evidence="2">The sequence shown here is derived from an EMBL/GenBank/DDBJ whole genome shotgun (WGS) entry which is preliminary data.</text>
</comment>